<organism evidence="4 5">
    <name type="scientific">Methylophilus aquaticus</name>
    <dbReference type="NCBI Taxonomy" id="1971610"/>
    <lineage>
        <taxon>Bacteria</taxon>
        <taxon>Pseudomonadati</taxon>
        <taxon>Pseudomonadota</taxon>
        <taxon>Betaproteobacteria</taxon>
        <taxon>Nitrosomonadales</taxon>
        <taxon>Methylophilaceae</taxon>
        <taxon>Methylophilus</taxon>
    </lineage>
</organism>
<evidence type="ECO:0000256" key="1">
    <source>
        <dbReference type="SAM" id="MobiDB-lite"/>
    </source>
</evidence>
<dbReference type="EMBL" id="JAVCAP010000037">
    <property type="protein sequence ID" value="MDP8568928.1"/>
    <property type="molecule type" value="Genomic_DNA"/>
</dbReference>
<dbReference type="Pfam" id="PF13511">
    <property type="entry name" value="DUF4124"/>
    <property type="match status" value="1"/>
</dbReference>
<keyword evidence="5" id="KW-1185">Reference proteome</keyword>
<evidence type="ECO:0000313" key="5">
    <source>
        <dbReference type="Proteomes" id="UP001225906"/>
    </source>
</evidence>
<dbReference type="RefSeq" id="WP_306390725.1">
    <property type="nucleotide sequence ID" value="NZ_JAVCAP010000037.1"/>
</dbReference>
<feature type="compositionally biased region" description="Polar residues" evidence="1">
    <location>
        <begin position="52"/>
        <end position="72"/>
    </location>
</feature>
<dbReference type="Proteomes" id="UP001225906">
    <property type="component" value="Unassembled WGS sequence"/>
</dbReference>
<proteinExistence type="predicted"/>
<evidence type="ECO:0000259" key="3">
    <source>
        <dbReference type="Pfam" id="PF13511"/>
    </source>
</evidence>
<protein>
    <submittedName>
        <fullName evidence="4">DUF4124 domain-containing protein</fullName>
    </submittedName>
</protein>
<keyword evidence="2" id="KW-0732">Signal</keyword>
<sequence length="163" mass="18569">MKRLFTAATCLLLAIDCNADIYKYTDQNGVVTYTNVKPARSGKSELIIAGPKQSQTEAPAKQNNITSKSPSPASFPKVDHQTQNQRDLKRKEILLSELDQEKQALENAKVLYEEARNNPEVYRTAQGKTFRNVAKYEEKLRIIEAEIQAHERNIELLNKELNH</sequence>
<accession>A0ABT9JWJ4</accession>
<comment type="caution">
    <text evidence="4">The sequence shown here is derived from an EMBL/GenBank/DDBJ whole genome shotgun (WGS) entry which is preliminary data.</text>
</comment>
<gene>
    <name evidence="4" type="ORF">Q9291_13840</name>
</gene>
<feature type="chain" id="PRO_5045723729" evidence="2">
    <location>
        <begin position="20"/>
        <end position="163"/>
    </location>
</feature>
<name>A0ABT9JWJ4_9PROT</name>
<feature type="domain" description="DUF4124" evidence="3">
    <location>
        <begin position="9"/>
        <end position="61"/>
    </location>
</feature>
<evidence type="ECO:0000256" key="2">
    <source>
        <dbReference type="SAM" id="SignalP"/>
    </source>
</evidence>
<dbReference type="InterPro" id="IPR025392">
    <property type="entry name" value="DUF4124"/>
</dbReference>
<feature type="signal peptide" evidence="2">
    <location>
        <begin position="1"/>
        <end position="19"/>
    </location>
</feature>
<feature type="region of interest" description="Disordered" evidence="1">
    <location>
        <begin position="49"/>
        <end position="89"/>
    </location>
</feature>
<evidence type="ECO:0000313" key="4">
    <source>
        <dbReference type="EMBL" id="MDP8568928.1"/>
    </source>
</evidence>
<reference evidence="5" key="1">
    <citation type="journal article" date="2019" name="Int. J. Syst. Evol. Microbiol.">
        <title>The Global Catalogue of Microorganisms (GCM) 10K type strain sequencing project: providing services to taxonomists for standard genome sequencing and annotation.</title>
        <authorList>
            <consortium name="The Broad Institute Genomics Platform"/>
            <consortium name="The Broad Institute Genome Sequencing Center for Infectious Disease"/>
            <person name="Wu L."/>
            <person name="Ma J."/>
        </authorList>
    </citation>
    <scope>NUCLEOTIDE SEQUENCE [LARGE SCALE GENOMIC DNA]</scope>
    <source>
        <strain evidence="5">VKM B-3159</strain>
    </source>
</reference>